<gene>
    <name evidence="2" type="ORF">HC138_09020</name>
</gene>
<proteinExistence type="predicted"/>
<accession>A0AAP7CCP9</accession>
<dbReference type="AlphaFoldDB" id="A0AAP7CCP9"/>
<dbReference type="InterPro" id="IPR007569">
    <property type="entry name" value="DUF559"/>
</dbReference>
<reference evidence="2 3" key="1">
    <citation type="submission" date="2020-03" db="EMBL/GenBank/DDBJ databases">
        <title>Draft genome sequences of bacterial isolates from the female urobiome.</title>
        <authorList>
            <person name="Miller-Ensminger T."/>
            <person name="Wolfe A.J."/>
            <person name="Putonti C."/>
        </authorList>
    </citation>
    <scope>NUCLEOTIDE SEQUENCE [LARGE SCALE GENOMIC DNA]</scope>
    <source>
        <strain evidence="2 3">UMB8490</strain>
    </source>
</reference>
<dbReference type="Proteomes" id="UP000591626">
    <property type="component" value="Unassembled WGS sequence"/>
</dbReference>
<evidence type="ECO:0000313" key="3">
    <source>
        <dbReference type="Proteomes" id="UP000591626"/>
    </source>
</evidence>
<dbReference type="Gene3D" id="3.40.960.10">
    <property type="entry name" value="VSR Endonuclease"/>
    <property type="match status" value="1"/>
</dbReference>
<dbReference type="RefSeq" id="WP_167617035.1">
    <property type="nucleotide sequence ID" value="NZ_JAAUVV010000018.1"/>
</dbReference>
<sequence>MIRQDLVGKLVGRGKAAEQVCVKLSSTRFIARTEWVKLKPHEQQFLRCWAAGAAAHTSILVGRAAATAHGMWVLPRTFEVEMANPKGRVPRHSQRPSGVTYRRIVVPGMDITALGQNDEVKLTTPVRTAVDIARWHGAKEGVVAMDSLFCGKLDEFKGGVHTELEETIHRLSGNRGIEQAREAFGQLSMLSESPYETLVRLLLRRFGVVVQEQMRIGNYRVDLLWGQLIIEVDGSVKFEQDAQRVAQQHIHRENQLREAGYWIIRITPTEVWADEEKVLLRIIEAKRRSEKIGPASVEALPAW</sequence>
<name>A0AAP7CCP9_9CORY</name>
<dbReference type="SUPFAM" id="SSF52980">
    <property type="entry name" value="Restriction endonuclease-like"/>
    <property type="match status" value="1"/>
</dbReference>
<comment type="caution">
    <text evidence="2">The sequence shown here is derived from an EMBL/GenBank/DDBJ whole genome shotgun (WGS) entry which is preliminary data.</text>
</comment>
<dbReference type="InterPro" id="IPR011335">
    <property type="entry name" value="Restrct_endonuc-II-like"/>
</dbReference>
<dbReference type="Pfam" id="PF04480">
    <property type="entry name" value="DUF559"/>
    <property type="match status" value="1"/>
</dbReference>
<evidence type="ECO:0000313" key="2">
    <source>
        <dbReference type="EMBL" id="NJJ04487.1"/>
    </source>
</evidence>
<feature type="domain" description="DUF559" evidence="1">
    <location>
        <begin position="207"/>
        <end position="284"/>
    </location>
</feature>
<evidence type="ECO:0000259" key="1">
    <source>
        <dbReference type="Pfam" id="PF04480"/>
    </source>
</evidence>
<protein>
    <submittedName>
        <fullName evidence="2">DUF559 domain-containing protein</fullName>
    </submittedName>
</protein>
<dbReference type="EMBL" id="JAAUVV010000018">
    <property type="protein sequence ID" value="NJJ04487.1"/>
    <property type="molecule type" value="Genomic_DNA"/>
</dbReference>
<organism evidence="2 3">
    <name type="scientific">Corynebacterium coyleae</name>
    <dbReference type="NCBI Taxonomy" id="53374"/>
    <lineage>
        <taxon>Bacteria</taxon>
        <taxon>Bacillati</taxon>
        <taxon>Actinomycetota</taxon>
        <taxon>Actinomycetes</taxon>
        <taxon>Mycobacteriales</taxon>
        <taxon>Corynebacteriaceae</taxon>
        <taxon>Corynebacterium</taxon>
    </lineage>
</organism>